<feature type="domain" description="BTB" evidence="1">
    <location>
        <begin position="45"/>
        <end position="103"/>
    </location>
</feature>
<dbReference type="EMBL" id="LLXL01005661">
    <property type="protein sequence ID" value="PKK56419.1"/>
    <property type="molecule type" value="Genomic_DNA"/>
</dbReference>
<dbReference type="Pfam" id="PF00651">
    <property type="entry name" value="BTB"/>
    <property type="match status" value="1"/>
</dbReference>
<dbReference type="Proteomes" id="UP000232688">
    <property type="component" value="Unassembled WGS sequence"/>
</dbReference>
<dbReference type="AlphaFoldDB" id="A0A2I1E734"/>
<evidence type="ECO:0000313" key="3">
    <source>
        <dbReference type="EMBL" id="PKC68933.1"/>
    </source>
</evidence>
<evidence type="ECO:0000313" key="5">
    <source>
        <dbReference type="Proteomes" id="UP000232688"/>
    </source>
</evidence>
<dbReference type="InterPro" id="IPR000210">
    <property type="entry name" value="BTB/POZ_dom"/>
</dbReference>
<dbReference type="Proteomes" id="UP000232722">
    <property type="component" value="Unassembled WGS sequence"/>
</dbReference>
<dbReference type="SUPFAM" id="SSF54695">
    <property type="entry name" value="POZ domain"/>
    <property type="match status" value="1"/>
</dbReference>
<dbReference type="VEuPathDB" id="FungiDB:FUN_010529"/>
<dbReference type="VEuPathDB" id="FungiDB:RhiirFUN_015817"/>
<organism evidence="2 6">
    <name type="scientific">Rhizophagus irregularis</name>
    <dbReference type="NCBI Taxonomy" id="588596"/>
    <lineage>
        <taxon>Eukaryota</taxon>
        <taxon>Fungi</taxon>
        <taxon>Fungi incertae sedis</taxon>
        <taxon>Mucoromycota</taxon>
        <taxon>Glomeromycotina</taxon>
        <taxon>Glomeromycetes</taxon>
        <taxon>Glomerales</taxon>
        <taxon>Glomeraceae</taxon>
        <taxon>Rhizophagus</taxon>
    </lineage>
</organism>
<protein>
    <recommendedName>
        <fullName evidence="1">BTB domain-containing protein</fullName>
    </recommendedName>
</protein>
<dbReference type="CDD" id="cd18186">
    <property type="entry name" value="BTB_POZ_ZBTB_KLHL-like"/>
    <property type="match status" value="1"/>
</dbReference>
<dbReference type="EMBL" id="LLXJ01001807">
    <property type="protein sequence ID" value="PKC00673.1"/>
    <property type="molecule type" value="Genomic_DNA"/>
</dbReference>
<dbReference type="PROSITE" id="PS50097">
    <property type="entry name" value="BTB"/>
    <property type="match status" value="1"/>
</dbReference>
<evidence type="ECO:0000259" key="1">
    <source>
        <dbReference type="PROSITE" id="PS50097"/>
    </source>
</evidence>
<proteinExistence type="predicted"/>
<dbReference type="Gene3D" id="3.30.710.10">
    <property type="entry name" value="Potassium Channel Kv1.1, Chain A"/>
    <property type="match status" value="1"/>
</dbReference>
<reference evidence="6 7" key="1">
    <citation type="submission" date="2016-04" db="EMBL/GenBank/DDBJ databases">
        <title>Genome analyses suggest a sexual origin of heterokaryosis in a supposedly ancient asexual fungus.</title>
        <authorList>
            <person name="Ropars J."/>
            <person name="Sedzielewska K."/>
            <person name="Noel J."/>
            <person name="Charron P."/>
            <person name="Farinelli L."/>
            <person name="Marton T."/>
            <person name="Kruger M."/>
            <person name="Pelin A."/>
            <person name="Brachmann A."/>
            <person name="Corradi N."/>
        </authorList>
    </citation>
    <scope>NUCLEOTIDE SEQUENCE [LARGE SCALE GENOMIC DNA]</scope>
    <source>
        <strain evidence="2 6">A5</strain>
        <strain evidence="4 7">C2</strain>
    </source>
</reference>
<dbReference type="Proteomes" id="UP000233469">
    <property type="component" value="Unassembled WGS sequence"/>
</dbReference>
<evidence type="ECO:0000313" key="6">
    <source>
        <dbReference type="Proteomes" id="UP000232722"/>
    </source>
</evidence>
<gene>
    <name evidence="3" type="ORF">RhiirA1_456612</name>
    <name evidence="2" type="ORF">RhiirA5_427846</name>
    <name evidence="4" type="ORF">RhiirC2_800050</name>
</gene>
<dbReference type="EMBL" id="LLXH01000304">
    <property type="protein sequence ID" value="PKC68933.1"/>
    <property type="molecule type" value="Genomic_DNA"/>
</dbReference>
<accession>A0A2I1E734</accession>
<evidence type="ECO:0000313" key="7">
    <source>
        <dbReference type="Proteomes" id="UP000233469"/>
    </source>
</evidence>
<comment type="caution">
    <text evidence="2">The sequence shown here is derived from an EMBL/GenBank/DDBJ whole genome shotgun (WGS) entry which is preliminary data.</text>
</comment>
<sequence length="103" mass="12031">MEGDTLESLSRLSIDLLEFLYKEDYQRLLNIADSFPEYYCRENQFDVIVKIDGEDCYCNSDILSSRSSYFRTALSHDYVVKKGSYIILEEPSISPDTFKTMLK</sequence>
<evidence type="ECO:0000313" key="2">
    <source>
        <dbReference type="EMBL" id="PKC00673.1"/>
    </source>
</evidence>
<evidence type="ECO:0000313" key="4">
    <source>
        <dbReference type="EMBL" id="PKK56419.1"/>
    </source>
</evidence>
<dbReference type="InterPro" id="IPR011333">
    <property type="entry name" value="SKP1/BTB/POZ_sf"/>
</dbReference>
<reference evidence="5 7" key="3">
    <citation type="submission" date="2017-10" db="EMBL/GenBank/DDBJ databases">
        <title>Extensive intraspecific genome diversity in a model arbuscular mycorrhizal fungus.</title>
        <authorList>
            <person name="Chen E.C.H."/>
            <person name="Morin E."/>
            <person name="Baudet D."/>
            <person name="Noel J."/>
            <person name="Ndikumana S."/>
            <person name="Charron P."/>
            <person name="St-Onge C."/>
            <person name="Giorgi J."/>
            <person name="Grigoriev I.V."/>
            <person name="Roux C."/>
            <person name="Martin F.M."/>
            <person name="Corradi N."/>
        </authorList>
    </citation>
    <scope>NUCLEOTIDE SEQUENCE [LARGE SCALE GENOMIC DNA]</scope>
    <source>
        <strain evidence="3 5">A1</strain>
        <strain evidence="4 7">C2</strain>
    </source>
</reference>
<dbReference type="VEuPathDB" id="FungiDB:RhiirA1_456612"/>
<reference evidence="2 6" key="2">
    <citation type="submission" date="2017-09" db="EMBL/GenBank/DDBJ databases">
        <title>Extensive intraspecific genome diversity in a model arbuscular mycorrhizal fungus.</title>
        <authorList>
            <person name="Chen E.C."/>
            <person name="Morin E."/>
            <person name="Beaudet D."/>
            <person name="Noel J."/>
            <person name="Ndikumana S."/>
            <person name="Charron P."/>
            <person name="St-Onge C."/>
            <person name="Giorgi J."/>
            <person name="Grigoriev I.V."/>
            <person name="Roux C."/>
            <person name="Martin F.M."/>
            <person name="Corradi N."/>
        </authorList>
    </citation>
    <scope>NUCLEOTIDE SEQUENCE [LARGE SCALE GENOMIC DNA]</scope>
    <source>
        <strain evidence="2 6">A5</strain>
    </source>
</reference>
<reference evidence="3 5" key="4">
    <citation type="submission" date="2017-10" db="EMBL/GenBank/DDBJ databases">
        <title>Genome analyses suggest a sexual origin of heterokaryosis in a supposedly ancient asexual fungus.</title>
        <authorList>
            <person name="Corradi N."/>
            <person name="Sedzielewska K."/>
            <person name="Noel J."/>
            <person name="Charron P."/>
            <person name="Farinelli L."/>
            <person name="Marton T."/>
            <person name="Kruger M."/>
            <person name="Pelin A."/>
            <person name="Brachmann A."/>
            <person name="Corradi N."/>
        </authorList>
    </citation>
    <scope>NUCLEOTIDE SEQUENCE [LARGE SCALE GENOMIC DNA]</scope>
    <source>
        <strain evidence="3 5">A1</strain>
    </source>
</reference>
<name>A0A2I1E734_9GLOM</name>
<dbReference type="OrthoDB" id="2378754at2759"/>